<gene>
    <name evidence="1" type="ORF">S12H4_45551</name>
</gene>
<feature type="non-terminal residue" evidence="1">
    <location>
        <position position="254"/>
    </location>
</feature>
<dbReference type="AlphaFoldDB" id="X1VA71"/>
<reference evidence="1" key="1">
    <citation type="journal article" date="2014" name="Front. Microbiol.">
        <title>High frequency of phylogenetically diverse reductive dehalogenase-homologous genes in deep subseafloor sedimentary metagenomes.</title>
        <authorList>
            <person name="Kawai M."/>
            <person name="Futagami T."/>
            <person name="Toyoda A."/>
            <person name="Takaki Y."/>
            <person name="Nishi S."/>
            <person name="Hori S."/>
            <person name="Arai W."/>
            <person name="Tsubouchi T."/>
            <person name="Morono Y."/>
            <person name="Uchiyama I."/>
            <person name="Ito T."/>
            <person name="Fujiyama A."/>
            <person name="Inagaki F."/>
            <person name="Takami H."/>
        </authorList>
    </citation>
    <scope>NUCLEOTIDE SEQUENCE</scope>
    <source>
        <strain evidence="1">Expedition CK06-06</strain>
    </source>
</reference>
<feature type="non-terminal residue" evidence="1">
    <location>
        <position position="1"/>
    </location>
</feature>
<proteinExistence type="predicted"/>
<sequence length="254" mass="25730">VNEVVARGIYDATTLSAIDTDLATVNIKNGITIFGFVGSANVHDISDATAVAAEVIDGETFYAVSGGIRTGTMPTVALDPAANDYPTGYHAGAASLTAIDAHLAAGNIKDGVEIFGVTGTLVEGVDVSDANALVEEVKTGRTFYSVAAPRKTGTMPIVALDPAANDYPAGYHAGAASLTAIDAQLVTGSIKFGVTIFGVAGHTNVRDSSDANATATRVRSGYTFYAGGGARKTGTLATRTLSPANDTVAAGYYA</sequence>
<comment type="caution">
    <text evidence="1">The sequence shown here is derived from an EMBL/GenBank/DDBJ whole genome shotgun (WGS) entry which is preliminary data.</text>
</comment>
<protein>
    <submittedName>
        <fullName evidence="1">Uncharacterized protein</fullName>
    </submittedName>
</protein>
<accession>X1VA71</accession>
<organism evidence="1">
    <name type="scientific">marine sediment metagenome</name>
    <dbReference type="NCBI Taxonomy" id="412755"/>
    <lineage>
        <taxon>unclassified sequences</taxon>
        <taxon>metagenomes</taxon>
        <taxon>ecological metagenomes</taxon>
    </lineage>
</organism>
<dbReference type="EMBL" id="BARW01028175">
    <property type="protein sequence ID" value="GAJ10061.1"/>
    <property type="molecule type" value="Genomic_DNA"/>
</dbReference>
<name>X1VA71_9ZZZZ</name>
<evidence type="ECO:0000313" key="1">
    <source>
        <dbReference type="EMBL" id="GAJ10061.1"/>
    </source>
</evidence>